<comment type="caution">
    <text evidence="14">The sequence shown here is derived from an EMBL/GenBank/DDBJ whole genome shotgun (WGS) entry which is preliminary data.</text>
</comment>
<evidence type="ECO:0000256" key="8">
    <source>
        <dbReference type="ARBA" id="ARBA00023146"/>
    </source>
</evidence>
<sequence length="1058" mass="120443">MAVNQTTGNVVSPDTCNPINDNFSFVDHEHQVLAFWREQAVFEQSLAQTRGGKPYVFYDGPPFATGLPHHGHLVGSILKDIVPRYFTMNGRYVQRRFGWDCHGLPIEHEIDKSLGLSASEAVAQLGIKGYNDECRRIVQRYTAEWESTITRVGRWVDFENDYRTMEPWYMESVWWVVKQLWEKDLIYQGLKVVPFSTALGTVLSNFEAGSNYRQVRDPAVTVLFKLADEDCYLAAWTTTPWTLPANLGLCVGSSIEYVKVRDRVAGITLVMSRTGFDRLGEREHLSVIGKITGRDLVGKRYQPLFPYFTDLQNRGAFQVLADDYVSTDDGTGIVHLAPAFGADDLRIFKAAAIDALVCPIDMAGRFTAEVADFAGQKVKDADRNILRALKHRGHVYREEVITHSYPFCPRSDTPIIYRTIPSWYVRVESLRADLVRLNRQINWVPEHLQSGRMGNWLAAANDWAISRNRYWGTPLPIWVNDVTQRQICIGSREELASYTGAAPADLHREHVDPLSFTRAGEPGTYRRVSEVLDCWFESGAMPYAQLHYPFENQSLFGEGFPAEFIAEGLDQTRGWFYTLSVLSCALFDKPAFKNVIVNGIVMAADGKKMSKRLRNYTPPDELMETYGADALRLYLINSGLVRAQEQAFADAGVQDMVRRVLLPWLNGFRFLQTYAGIDQWQPGTHRQDSDNILDQWLLSRLQSLQATVAEQMQQYRLYHVVPALFAFIEDLTNGYIRLNRSRFWAAGMSADKQAAYTTLYTCLLELSRTMAPFTPFLSETLYRRLIALDTSSATTMPLSVHLCAYPQPQSRLIKPELERGVERMQQVILLGRQKRNQVKIKTKTPLAKLTIIHSDLALLEALRNLDPYIRSELNVKQVYYCNREEDYILLRGKPNSPVLGKRLGRDFAKYRALIENLTTAELARLQASGEVELDGERFRSDDILVFRQAKTGTEVVCDRDIAIELDCRLTDDLIAEGWAREVISCIQKTRKRLKLQVTERIEVTYQAEQPLHLAIRRHLDHIAQETLACRIVCADMDESGELFEIDGSPLRMVIGAAT</sequence>
<dbReference type="EC" id="6.1.1.5" evidence="11"/>
<evidence type="ECO:0000259" key="13">
    <source>
        <dbReference type="Pfam" id="PF08264"/>
    </source>
</evidence>
<organism evidence="14 15">
    <name type="scientific">Exilibacterium tricleocarpae</name>
    <dbReference type="NCBI Taxonomy" id="2591008"/>
    <lineage>
        <taxon>Bacteria</taxon>
        <taxon>Pseudomonadati</taxon>
        <taxon>Pseudomonadota</taxon>
        <taxon>Gammaproteobacteria</taxon>
        <taxon>Cellvibrionales</taxon>
        <taxon>Cellvibrionaceae</taxon>
        <taxon>Exilibacterium</taxon>
    </lineage>
</organism>
<dbReference type="OrthoDB" id="9810365at2"/>
<proteinExistence type="inferred from homology"/>
<dbReference type="CDD" id="cd07961">
    <property type="entry name" value="Anticodon_Ia_Ile_ABEc"/>
    <property type="match status" value="1"/>
</dbReference>
<protein>
    <recommendedName>
        <fullName evidence="11">Isoleucine--tRNA ligase</fullName>
        <ecNumber evidence="11">6.1.1.5</ecNumber>
    </recommendedName>
    <alternativeName>
        <fullName evidence="11">Isoleucyl-tRNA synthetase</fullName>
        <shortName evidence="11">IleRS</shortName>
    </alternativeName>
</protein>
<keyword evidence="8 11" id="KW-0030">Aminoacyl-tRNA synthetase</keyword>
<dbReference type="InterPro" id="IPR023586">
    <property type="entry name" value="Ile-tRNA-ligase_type2"/>
</dbReference>
<dbReference type="HAMAP" id="MF_02003">
    <property type="entry name" value="Ile_tRNA_synth_type2"/>
    <property type="match status" value="1"/>
</dbReference>
<keyword evidence="3 11" id="KW-0479">Metal-binding</keyword>
<dbReference type="InterPro" id="IPR014729">
    <property type="entry name" value="Rossmann-like_a/b/a_fold"/>
</dbReference>
<evidence type="ECO:0000256" key="7">
    <source>
        <dbReference type="ARBA" id="ARBA00022917"/>
    </source>
</evidence>
<dbReference type="EMBL" id="VHSG01000003">
    <property type="protein sequence ID" value="TQV85757.1"/>
    <property type="molecule type" value="Genomic_DNA"/>
</dbReference>
<evidence type="ECO:0000256" key="4">
    <source>
        <dbReference type="ARBA" id="ARBA00022741"/>
    </source>
</evidence>
<dbReference type="PRINTS" id="PR00984">
    <property type="entry name" value="TRNASYNTHILE"/>
</dbReference>
<dbReference type="PANTHER" id="PTHR42780">
    <property type="entry name" value="SOLEUCYL-TRNA SYNTHETASE"/>
    <property type="match status" value="1"/>
</dbReference>
<dbReference type="NCBIfam" id="TIGR00392">
    <property type="entry name" value="ileS"/>
    <property type="match status" value="1"/>
</dbReference>
<dbReference type="Gene3D" id="3.40.50.620">
    <property type="entry name" value="HUPs"/>
    <property type="match status" value="2"/>
</dbReference>
<keyword evidence="4 11" id="KW-0547">Nucleotide-binding</keyword>
<feature type="short sequence motif" description="'HIGH' region" evidence="11">
    <location>
        <begin position="62"/>
        <end position="72"/>
    </location>
</feature>
<dbReference type="GO" id="GO:0000049">
    <property type="term" value="F:tRNA binding"/>
    <property type="evidence" value="ECO:0007669"/>
    <property type="project" value="InterPro"/>
</dbReference>
<dbReference type="SUPFAM" id="SSF52374">
    <property type="entry name" value="Nucleotidylyl transferase"/>
    <property type="match status" value="1"/>
</dbReference>
<dbReference type="GO" id="GO:0002161">
    <property type="term" value="F:aminoacyl-tRNA deacylase activity"/>
    <property type="evidence" value="ECO:0007669"/>
    <property type="project" value="InterPro"/>
</dbReference>
<dbReference type="FunFam" id="3.40.50.620:FF:000023">
    <property type="entry name" value="Isoleucyl-tRNA synthetase,cytoplasmic"/>
    <property type="match status" value="1"/>
</dbReference>
<name>A0A545U8G1_9GAMM</name>
<feature type="domain" description="Aminoacyl-tRNA synthetase class Ia" evidence="12">
    <location>
        <begin position="31"/>
        <end position="643"/>
    </location>
</feature>
<comment type="function">
    <text evidence="9 11">Catalyzes the attachment of isoleucine to tRNA(Ile). As IleRS can inadvertently accommodate and process structurally similar amino acids such as valine, to avoid such errors it has two additional distinct tRNA(Ile)-dependent editing activities. One activity is designated as 'pretransfer' editing and involves the hydrolysis of activated Val-AMP. The other activity is designated 'posttransfer' editing and involves deacylation of mischarged Val-tRNA(Ile).</text>
</comment>
<dbReference type="InterPro" id="IPR013155">
    <property type="entry name" value="M/V/L/I-tRNA-synth_anticd-bd"/>
</dbReference>
<evidence type="ECO:0000313" key="15">
    <source>
        <dbReference type="Proteomes" id="UP000319732"/>
    </source>
</evidence>
<dbReference type="GO" id="GO:0004822">
    <property type="term" value="F:isoleucine-tRNA ligase activity"/>
    <property type="evidence" value="ECO:0007669"/>
    <property type="project" value="UniProtKB-UniRule"/>
</dbReference>
<dbReference type="Pfam" id="PF19302">
    <property type="entry name" value="DUF5915"/>
    <property type="match status" value="1"/>
</dbReference>
<dbReference type="GO" id="GO:0005524">
    <property type="term" value="F:ATP binding"/>
    <property type="evidence" value="ECO:0007669"/>
    <property type="project" value="UniProtKB-UniRule"/>
</dbReference>
<feature type="short sequence motif" description="'KMSKS' region" evidence="11">
    <location>
        <begin position="608"/>
        <end position="612"/>
    </location>
</feature>
<feature type="binding site" evidence="11">
    <location>
        <position position="611"/>
    </location>
    <ligand>
        <name>ATP</name>
        <dbReference type="ChEBI" id="CHEBI:30616"/>
    </ligand>
</feature>
<keyword evidence="15" id="KW-1185">Reference proteome</keyword>
<dbReference type="Gene3D" id="1.10.730.10">
    <property type="entry name" value="Isoleucyl-tRNA Synthetase, Domain 1"/>
    <property type="match status" value="1"/>
</dbReference>
<keyword evidence="2 11" id="KW-0436">Ligase</keyword>
<comment type="subcellular location">
    <subcellularLocation>
        <location evidence="11">Cytoplasm</location>
    </subcellularLocation>
</comment>
<comment type="subunit">
    <text evidence="11">Monomer.</text>
</comment>
<evidence type="ECO:0000256" key="9">
    <source>
        <dbReference type="ARBA" id="ARBA00025217"/>
    </source>
</evidence>
<keyword evidence="5 11" id="KW-0862">Zinc</keyword>
<gene>
    <name evidence="11" type="primary">ileS</name>
    <name evidence="14" type="ORF">FKG94_01895</name>
</gene>
<evidence type="ECO:0000256" key="2">
    <source>
        <dbReference type="ARBA" id="ARBA00022598"/>
    </source>
</evidence>
<feature type="domain" description="Methionyl/Valyl/Leucyl/Isoleucyl-tRNA synthetase anticodon-binding" evidence="13">
    <location>
        <begin position="694"/>
        <end position="847"/>
    </location>
</feature>
<keyword evidence="6 11" id="KW-0067">ATP-binding</keyword>
<dbReference type="Proteomes" id="UP000319732">
    <property type="component" value="Unassembled WGS sequence"/>
</dbReference>
<comment type="catalytic activity">
    <reaction evidence="10 11">
        <text>tRNA(Ile) + L-isoleucine + ATP = L-isoleucyl-tRNA(Ile) + AMP + diphosphate</text>
        <dbReference type="Rhea" id="RHEA:11060"/>
        <dbReference type="Rhea" id="RHEA-COMP:9666"/>
        <dbReference type="Rhea" id="RHEA-COMP:9695"/>
        <dbReference type="ChEBI" id="CHEBI:30616"/>
        <dbReference type="ChEBI" id="CHEBI:33019"/>
        <dbReference type="ChEBI" id="CHEBI:58045"/>
        <dbReference type="ChEBI" id="CHEBI:78442"/>
        <dbReference type="ChEBI" id="CHEBI:78528"/>
        <dbReference type="ChEBI" id="CHEBI:456215"/>
        <dbReference type="EC" id="6.1.1.5"/>
    </reaction>
</comment>
<reference evidence="14 15" key="1">
    <citation type="submission" date="2019-06" db="EMBL/GenBank/DDBJ databases">
        <title>Whole genome sequence for Cellvibrionaceae sp. R142.</title>
        <authorList>
            <person name="Wang G."/>
        </authorList>
    </citation>
    <scope>NUCLEOTIDE SEQUENCE [LARGE SCALE GENOMIC DNA]</scope>
    <source>
        <strain evidence="14 15">R142</strain>
    </source>
</reference>
<dbReference type="InterPro" id="IPR009008">
    <property type="entry name" value="Val/Leu/Ile-tRNA-synth_edit"/>
</dbReference>
<dbReference type="InterPro" id="IPR002301">
    <property type="entry name" value="Ile-tRNA-ligase"/>
</dbReference>
<evidence type="ECO:0000313" key="14">
    <source>
        <dbReference type="EMBL" id="TQV85757.1"/>
    </source>
</evidence>
<keyword evidence="1 11" id="KW-0963">Cytoplasm</keyword>
<dbReference type="Pfam" id="PF08264">
    <property type="entry name" value="Anticodon_1"/>
    <property type="match status" value="1"/>
</dbReference>
<evidence type="ECO:0000256" key="6">
    <source>
        <dbReference type="ARBA" id="ARBA00022840"/>
    </source>
</evidence>
<evidence type="ECO:0000256" key="10">
    <source>
        <dbReference type="ARBA" id="ARBA00048359"/>
    </source>
</evidence>
<evidence type="ECO:0000256" key="11">
    <source>
        <dbReference type="HAMAP-Rule" id="MF_02003"/>
    </source>
</evidence>
<dbReference type="AlphaFoldDB" id="A0A545U8G1"/>
<evidence type="ECO:0000256" key="3">
    <source>
        <dbReference type="ARBA" id="ARBA00022723"/>
    </source>
</evidence>
<evidence type="ECO:0000256" key="1">
    <source>
        <dbReference type="ARBA" id="ARBA00022490"/>
    </source>
</evidence>
<dbReference type="PANTHER" id="PTHR42780:SF1">
    <property type="entry name" value="ISOLEUCINE--TRNA LIGASE, CYTOPLASMIC"/>
    <property type="match status" value="1"/>
</dbReference>
<dbReference type="SUPFAM" id="SSF47323">
    <property type="entry name" value="Anticodon-binding domain of a subclass of class I aminoacyl-tRNA synthetases"/>
    <property type="match status" value="1"/>
</dbReference>
<dbReference type="CDD" id="cd00818">
    <property type="entry name" value="IleRS_core"/>
    <property type="match status" value="1"/>
</dbReference>
<keyword evidence="7 11" id="KW-0648">Protein biosynthesis</keyword>
<dbReference type="InterPro" id="IPR002300">
    <property type="entry name" value="aa-tRNA-synth_Ia"/>
</dbReference>
<dbReference type="SUPFAM" id="SSF50677">
    <property type="entry name" value="ValRS/IleRS/LeuRS editing domain"/>
    <property type="match status" value="1"/>
</dbReference>
<comment type="domain">
    <text evidence="11">IleRS has two distinct active sites: one for aminoacylation and one for editing. The misactivated valine is translocated from the active site to the editing site, which sterically excludes the correctly activated isoleucine. The single editing site contains two valyl binding pockets, one specific for each substrate (Val-AMP or Val-tRNA(Ile)).</text>
</comment>
<dbReference type="FunFam" id="3.40.50.620:FF:000075">
    <property type="entry name" value="Isoleucine--tRNA ligase"/>
    <property type="match status" value="1"/>
</dbReference>
<dbReference type="InterPro" id="IPR009080">
    <property type="entry name" value="tRNAsynth_Ia_anticodon-bd"/>
</dbReference>
<accession>A0A545U8G1</accession>
<dbReference type="GO" id="GO:0008270">
    <property type="term" value="F:zinc ion binding"/>
    <property type="evidence" value="ECO:0007669"/>
    <property type="project" value="UniProtKB-UniRule"/>
</dbReference>
<dbReference type="GO" id="GO:0006428">
    <property type="term" value="P:isoleucyl-tRNA aminoacylation"/>
    <property type="evidence" value="ECO:0007669"/>
    <property type="project" value="UniProtKB-UniRule"/>
</dbReference>
<evidence type="ECO:0000256" key="5">
    <source>
        <dbReference type="ARBA" id="ARBA00022833"/>
    </source>
</evidence>
<comment type="similarity">
    <text evidence="11">Belongs to the class-I aminoacyl-tRNA synthetase family. IleS type 2 subfamily.</text>
</comment>
<comment type="cofactor">
    <cofactor evidence="11">
        <name>Zn(2+)</name>
        <dbReference type="ChEBI" id="CHEBI:29105"/>
    </cofactor>
</comment>
<dbReference type="InterPro" id="IPR033709">
    <property type="entry name" value="Anticodon_Ile_ABEc"/>
</dbReference>
<evidence type="ECO:0000259" key="12">
    <source>
        <dbReference type="Pfam" id="PF00133"/>
    </source>
</evidence>
<dbReference type="GO" id="GO:0005737">
    <property type="term" value="C:cytoplasm"/>
    <property type="evidence" value="ECO:0007669"/>
    <property type="project" value="UniProtKB-SubCell"/>
</dbReference>
<dbReference type="Pfam" id="PF00133">
    <property type="entry name" value="tRNA-synt_1"/>
    <property type="match status" value="1"/>
</dbReference>